<evidence type="ECO:0000313" key="6">
    <source>
        <dbReference type="EMBL" id="CAB3764235.1"/>
    </source>
</evidence>
<dbReference type="GO" id="GO:0003700">
    <property type="term" value="F:DNA-binding transcription factor activity"/>
    <property type="evidence" value="ECO:0007669"/>
    <property type="project" value="InterPro"/>
</dbReference>
<keyword evidence="2" id="KW-0805">Transcription regulation</keyword>
<dbReference type="AlphaFoldDB" id="A0A6J5EGS6"/>
<dbReference type="PRINTS" id="PR00039">
    <property type="entry name" value="HTHLYSR"/>
</dbReference>
<gene>
    <name evidence="6" type="primary">hdfR_11</name>
    <name evidence="6" type="ORF">LMG29739_04285</name>
</gene>
<dbReference type="EMBL" id="CADIKF010000037">
    <property type="protein sequence ID" value="CAB3764235.1"/>
    <property type="molecule type" value="Genomic_DNA"/>
</dbReference>
<evidence type="ECO:0000256" key="3">
    <source>
        <dbReference type="ARBA" id="ARBA00023125"/>
    </source>
</evidence>
<dbReference type="PROSITE" id="PS50931">
    <property type="entry name" value="HTH_LYSR"/>
    <property type="match status" value="1"/>
</dbReference>
<dbReference type="SUPFAM" id="SSF46785">
    <property type="entry name" value="Winged helix' DNA-binding domain"/>
    <property type="match status" value="1"/>
</dbReference>
<keyword evidence="7" id="KW-1185">Reference proteome</keyword>
<protein>
    <submittedName>
        <fullName evidence="6">HTH-type transcriptional regulator HdfR</fullName>
    </submittedName>
</protein>
<accession>A0A6J5EGS6</accession>
<organism evidence="6 7">
    <name type="scientific">Paraburkholderia solisilvae</name>
    <dbReference type="NCBI Taxonomy" id="624376"/>
    <lineage>
        <taxon>Bacteria</taxon>
        <taxon>Pseudomonadati</taxon>
        <taxon>Pseudomonadota</taxon>
        <taxon>Betaproteobacteria</taxon>
        <taxon>Burkholderiales</taxon>
        <taxon>Burkholderiaceae</taxon>
        <taxon>Paraburkholderia</taxon>
    </lineage>
</organism>
<dbReference type="InterPro" id="IPR000847">
    <property type="entry name" value="LysR_HTH_N"/>
</dbReference>
<proteinExistence type="inferred from homology"/>
<sequence length="284" mass="30746">MRDYLDVSAVEAFVLVADLRSFTRAGEALGFSQAGISMKLRRLETSLGRRLLVRTPRRVRLTEEGDAFLPRARALLGAHELAVSSAGQPTRRLTLGISEHVAGPELPDILAKVKSYDSGLLIQVRVDSSATLIDAFERDELDVAVVRRQRRRHDDDVLFPDSYGWFGTLKYETLSLPLPLVSVEEACGVRSIATRLLTQAKIEWLDAFIGGGMGAVLAAVSAGIGVAPLPRRLATTGLIDVGDRFGLPPLPKADVVMLSHPTHAQTTATLRVLGAAFRSSVAEE</sequence>
<dbReference type="PANTHER" id="PTHR30579">
    <property type="entry name" value="TRANSCRIPTIONAL REGULATOR"/>
    <property type="match status" value="1"/>
</dbReference>
<dbReference type="Pfam" id="PF00126">
    <property type="entry name" value="HTH_1"/>
    <property type="match status" value="1"/>
</dbReference>
<evidence type="ECO:0000313" key="7">
    <source>
        <dbReference type="Proteomes" id="UP000494329"/>
    </source>
</evidence>
<dbReference type="InterPro" id="IPR036390">
    <property type="entry name" value="WH_DNA-bd_sf"/>
</dbReference>
<dbReference type="PANTHER" id="PTHR30579:SF7">
    <property type="entry name" value="HTH-TYPE TRANSCRIPTIONAL REGULATOR LRHA-RELATED"/>
    <property type="match status" value="1"/>
</dbReference>
<evidence type="ECO:0000256" key="2">
    <source>
        <dbReference type="ARBA" id="ARBA00023015"/>
    </source>
</evidence>
<dbReference type="InterPro" id="IPR050176">
    <property type="entry name" value="LTTR"/>
</dbReference>
<keyword evidence="3" id="KW-0238">DNA-binding</keyword>
<dbReference type="RefSeq" id="WP_175113102.1">
    <property type="nucleotide sequence ID" value="NZ_CADIKF010000037.1"/>
</dbReference>
<dbReference type="Gene3D" id="1.10.10.10">
    <property type="entry name" value="Winged helix-like DNA-binding domain superfamily/Winged helix DNA-binding domain"/>
    <property type="match status" value="1"/>
</dbReference>
<evidence type="ECO:0000259" key="5">
    <source>
        <dbReference type="PROSITE" id="PS50931"/>
    </source>
</evidence>
<comment type="similarity">
    <text evidence="1">Belongs to the LysR transcriptional regulatory family.</text>
</comment>
<dbReference type="Pfam" id="PF03466">
    <property type="entry name" value="LysR_substrate"/>
    <property type="match status" value="1"/>
</dbReference>
<name>A0A6J5EGS6_9BURK</name>
<dbReference type="FunFam" id="1.10.10.10:FF:000001">
    <property type="entry name" value="LysR family transcriptional regulator"/>
    <property type="match status" value="1"/>
</dbReference>
<keyword evidence="4" id="KW-0804">Transcription</keyword>
<reference evidence="6 7" key="1">
    <citation type="submission" date="2020-04" db="EMBL/GenBank/DDBJ databases">
        <authorList>
            <person name="De Canck E."/>
        </authorList>
    </citation>
    <scope>NUCLEOTIDE SEQUENCE [LARGE SCALE GENOMIC DNA]</scope>
    <source>
        <strain evidence="6 7">LMG 29739</strain>
    </source>
</reference>
<dbReference type="Proteomes" id="UP000494329">
    <property type="component" value="Unassembled WGS sequence"/>
</dbReference>
<evidence type="ECO:0000256" key="1">
    <source>
        <dbReference type="ARBA" id="ARBA00009437"/>
    </source>
</evidence>
<dbReference type="InterPro" id="IPR005119">
    <property type="entry name" value="LysR_subst-bd"/>
</dbReference>
<dbReference type="Gene3D" id="3.40.190.10">
    <property type="entry name" value="Periplasmic binding protein-like II"/>
    <property type="match status" value="2"/>
</dbReference>
<dbReference type="GO" id="GO:0003677">
    <property type="term" value="F:DNA binding"/>
    <property type="evidence" value="ECO:0007669"/>
    <property type="project" value="UniProtKB-KW"/>
</dbReference>
<dbReference type="SUPFAM" id="SSF53850">
    <property type="entry name" value="Periplasmic binding protein-like II"/>
    <property type="match status" value="1"/>
</dbReference>
<evidence type="ECO:0000256" key="4">
    <source>
        <dbReference type="ARBA" id="ARBA00023163"/>
    </source>
</evidence>
<feature type="domain" description="HTH lysR-type" evidence="5">
    <location>
        <begin position="5"/>
        <end position="62"/>
    </location>
</feature>
<dbReference type="InterPro" id="IPR036388">
    <property type="entry name" value="WH-like_DNA-bd_sf"/>
</dbReference>